<sequence>MLLLSKQWSRIGGAGVLLLVLLYYLNSVHAIGTLSGRTYQSPDEIQDEHVQEQPYRPQDEVQGEPSSAKLEHSGPSLSTAVTTSPASTSTIAVQDELIVLTGTQPTTSSPSPSTTAIAPSSIPDLHDDRTPFSQSQGNPPRKAIVVGKLSSEDTAWVSELSDWESAIYIVDLPVNATSPSGHRTKINKSKEALPYLTYIVENYSKFPQTAVFVHAHRNGWPQAWHNDAKDYDAVNMIRALKLDYVQEQGFVNLRCRTDVGCPSEINLNRDPPNPIKQAEHAYPEIYGAFFNLRVADVKAQIPVVATPCCAQFAVSREQVWKRSKEEYERWLDLILELEYDDETLGTVMEYM</sequence>
<dbReference type="Pfam" id="PF11913">
    <property type="entry name" value="DUF3431"/>
    <property type="match status" value="1"/>
</dbReference>
<evidence type="ECO:0000256" key="1">
    <source>
        <dbReference type="SAM" id="MobiDB-lite"/>
    </source>
</evidence>
<comment type="caution">
    <text evidence="2">The sequence shown here is derived from an EMBL/GenBank/DDBJ whole genome shotgun (WGS) entry which is preliminary data.</text>
</comment>
<evidence type="ECO:0000313" key="3">
    <source>
        <dbReference type="Proteomes" id="UP000073492"/>
    </source>
</evidence>
<gene>
    <name evidence="2" type="ORF">AC579_1056</name>
</gene>
<name>A0A139HZF7_9PEZI</name>
<reference evidence="2 3" key="1">
    <citation type="submission" date="2015-07" db="EMBL/GenBank/DDBJ databases">
        <title>Comparative genomics of the Sigatoka disease complex on banana suggests a link between parallel evolutionary changes in Pseudocercospora fijiensis and Pseudocercospora eumusae and increased virulence on the banana host.</title>
        <authorList>
            <person name="Chang T.-C."/>
            <person name="Salvucci A."/>
            <person name="Crous P.W."/>
            <person name="Stergiopoulos I."/>
        </authorList>
    </citation>
    <scope>NUCLEOTIDE SEQUENCE [LARGE SCALE GENOMIC DNA]</scope>
    <source>
        <strain evidence="2 3">CBS 116634</strain>
    </source>
</reference>
<protein>
    <submittedName>
        <fullName evidence="2">Uncharacterized protein</fullName>
    </submittedName>
</protein>
<accession>A0A139HZF7</accession>
<dbReference type="STRING" id="113226.A0A139HZF7"/>
<feature type="compositionally biased region" description="Low complexity" evidence="1">
    <location>
        <begin position="105"/>
        <end position="123"/>
    </location>
</feature>
<feature type="region of interest" description="Disordered" evidence="1">
    <location>
        <begin position="102"/>
        <end position="141"/>
    </location>
</feature>
<keyword evidence="3" id="KW-1185">Reference proteome</keyword>
<dbReference type="OrthoDB" id="426718at2759"/>
<organism evidence="2 3">
    <name type="scientific">Pseudocercospora musae</name>
    <dbReference type="NCBI Taxonomy" id="113226"/>
    <lineage>
        <taxon>Eukaryota</taxon>
        <taxon>Fungi</taxon>
        <taxon>Dikarya</taxon>
        <taxon>Ascomycota</taxon>
        <taxon>Pezizomycotina</taxon>
        <taxon>Dothideomycetes</taxon>
        <taxon>Dothideomycetidae</taxon>
        <taxon>Mycosphaerellales</taxon>
        <taxon>Mycosphaerellaceae</taxon>
        <taxon>Pseudocercospora</taxon>
    </lineage>
</organism>
<dbReference type="Proteomes" id="UP000073492">
    <property type="component" value="Unassembled WGS sequence"/>
</dbReference>
<evidence type="ECO:0000313" key="2">
    <source>
        <dbReference type="EMBL" id="KXT07749.1"/>
    </source>
</evidence>
<dbReference type="EMBL" id="LFZO01000535">
    <property type="protein sequence ID" value="KXT07749.1"/>
    <property type="molecule type" value="Genomic_DNA"/>
</dbReference>
<dbReference type="PANTHER" id="PTHR37490:SF2">
    <property type="match status" value="1"/>
</dbReference>
<feature type="region of interest" description="Disordered" evidence="1">
    <location>
        <begin position="46"/>
        <end position="86"/>
    </location>
</feature>
<dbReference type="InterPro" id="IPR021838">
    <property type="entry name" value="DUF3431"/>
</dbReference>
<dbReference type="PANTHER" id="PTHR37490">
    <property type="entry name" value="EXPRESSED PROTEIN"/>
    <property type="match status" value="1"/>
</dbReference>
<dbReference type="AlphaFoldDB" id="A0A139HZF7"/>
<proteinExistence type="predicted"/>
<feature type="compositionally biased region" description="Low complexity" evidence="1">
    <location>
        <begin position="75"/>
        <end position="86"/>
    </location>
</feature>